<proteinExistence type="predicted"/>
<dbReference type="Proteomes" id="UP000663853">
    <property type="component" value="Unassembled WGS sequence"/>
</dbReference>
<sequence length="190" mass="20663">MKRKCEDKEKPQTKPGVPAVVEWNAFTQDHYESGETSEGTVWSGFTYPCFKPPTVNDPVPNLTNGVEETPQPTINGQVNGHMDADKPEIRIYKPSSNPTQPHIVEFSAPANPGLPDSNLAWTDPPPDTFLHETRKLLTLIAILASDVARASSEKLAIANAVYHSVRLNYSKISPANAGGTWAATLQLSTA</sequence>
<organism evidence="1 2">
    <name type="scientific">Rhizoctonia solani</name>
    <dbReference type="NCBI Taxonomy" id="456999"/>
    <lineage>
        <taxon>Eukaryota</taxon>
        <taxon>Fungi</taxon>
        <taxon>Dikarya</taxon>
        <taxon>Basidiomycota</taxon>
        <taxon>Agaricomycotina</taxon>
        <taxon>Agaricomycetes</taxon>
        <taxon>Cantharellales</taxon>
        <taxon>Ceratobasidiaceae</taxon>
        <taxon>Rhizoctonia</taxon>
    </lineage>
</organism>
<name>A0A8H3D3C1_9AGAM</name>
<dbReference type="AlphaFoldDB" id="A0A8H3D3C1"/>
<reference evidence="1" key="1">
    <citation type="submission" date="2021-01" db="EMBL/GenBank/DDBJ databases">
        <authorList>
            <person name="Kaushik A."/>
        </authorList>
    </citation>
    <scope>NUCLEOTIDE SEQUENCE</scope>
    <source>
        <strain evidence="1">AG6-10EEA</strain>
    </source>
</reference>
<comment type="caution">
    <text evidence="1">The sequence shown here is derived from an EMBL/GenBank/DDBJ whole genome shotgun (WGS) entry which is preliminary data.</text>
</comment>
<dbReference type="EMBL" id="CAJMXA010003635">
    <property type="protein sequence ID" value="CAE6508498.1"/>
    <property type="molecule type" value="Genomic_DNA"/>
</dbReference>
<gene>
    <name evidence="1" type="ORF">RDB_LOCUS123679</name>
</gene>
<protein>
    <submittedName>
        <fullName evidence="1">Uncharacterized protein</fullName>
    </submittedName>
</protein>
<evidence type="ECO:0000313" key="2">
    <source>
        <dbReference type="Proteomes" id="UP000663853"/>
    </source>
</evidence>
<accession>A0A8H3D3C1</accession>
<evidence type="ECO:0000313" key="1">
    <source>
        <dbReference type="EMBL" id="CAE6508498.1"/>
    </source>
</evidence>